<accession>M5UBM9</accession>
<dbReference type="Proteomes" id="UP000011885">
    <property type="component" value="Unassembled WGS sequence"/>
</dbReference>
<sequence>MLHAAAGQALRSGHPNDMIKNAKKAVFGAIRVVALLLLTSTCVPAGGPNLVPPADGQTANYWCTWYAQNYWIGRGTDLKDLRGVSNQAAREELTEHAVFNEKDGWATTYLDGAREDFIFLIDHGWQTKDASKRIAGGPPFFNLVADEDDFPRYAGLSPQDALLQFNKEIKALGWNSLGIWTRGDVTPEQARTFVEWSKHAGIRYWKIDGGDIAQFNSFKAKQEIYPDLVLEYVTGAGGNLNPKWDQERSSYPSVYEIGGRLQAPMLRCLQHSDTFRTYDASPLLMSVTTLRRTHDILKQTQQQPKYRAILNVQDDCNIAIGLGVLVASKRHPNLNERTLLGRDLHHQLSGKRTMQRRINEVERLGRWSRIAPAFPAGEGVYLSSKEELIDRCEFTKWDTWASNTYGKIVHQSAPAIMSRNMPLPIVETDGDAPYVCATTYPNGPTGIATEGRVSPANQWYHPRAKVSVQIRDASQPIGIAGHYQQLKLGFAGSIEDVKHVWAQDLLAAESIDIKSQVSIQGATMTIDGNLIDELGTSEADRGDLSAPGLVIRLEGDSLPKAGDDFTPVTEPVTAAEPLDEQTQTLQDGFTGRAELKRCRYGYRVTATGPAQTMLKELDESITSGKLSVQWRMKPANRSATKNGMLVLSSDEDANAALCAGSWIGSNEITLFENHSQWGNDLKGSLDPDGELYCRIDVDLDSRTAELTINEKTISLAFSETVTSINYIGFGVHNSATLFTEPKITRQ</sequence>
<comment type="caution">
    <text evidence="1">The sequence shown here is derived from an EMBL/GenBank/DDBJ whole genome shotgun (WGS) entry which is preliminary data.</text>
</comment>
<dbReference type="PATRIC" id="fig|1263870.3.peg.5458"/>
<organism evidence="1 2">
    <name type="scientific">Rhodopirellula sallentina SM41</name>
    <dbReference type="NCBI Taxonomy" id="1263870"/>
    <lineage>
        <taxon>Bacteria</taxon>
        <taxon>Pseudomonadati</taxon>
        <taxon>Planctomycetota</taxon>
        <taxon>Planctomycetia</taxon>
        <taxon>Pirellulales</taxon>
        <taxon>Pirellulaceae</taxon>
        <taxon>Rhodopirellula</taxon>
    </lineage>
</organism>
<keyword evidence="2" id="KW-1185">Reference proteome</keyword>
<dbReference type="AlphaFoldDB" id="M5UBM9"/>
<evidence type="ECO:0000313" key="1">
    <source>
        <dbReference type="EMBL" id="EMI53413.1"/>
    </source>
</evidence>
<proteinExistence type="predicted"/>
<gene>
    <name evidence="1" type="ORF">RSSM_05160</name>
</gene>
<protein>
    <submittedName>
        <fullName evidence="1">Uncharacterized protein</fullName>
    </submittedName>
</protein>
<evidence type="ECO:0000313" key="2">
    <source>
        <dbReference type="Proteomes" id="UP000011885"/>
    </source>
</evidence>
<name>M5UBM9_9BACT</name>
<reference evidence="1 2" key="1">
    <citation type="journal article" date="2013" name="Mar. Genomics">
        <title>Expression of sulfatases in Rhodopirellula baltica and the diversity of sulfatases in the genus Rhodopirellula.</title>
        <authorList>
            <person name="Wegner C.E."/>
            <person name="Richter-Heitmann T."/>
            <person name="Klindworth A."/>
            <person name="Klockow C."/>
            <person name="Richter M."/>
            <person name="Achstetter T."/>
            <person name="Glockner F.O."/>
            <person name="Harder J."/>
        </authorList>
    </citation>
    <scope>NUCLEOTIDE SEQUENCE [LARGE SCALE GENOMIC DNA]</scope>
    <source>
        <strain evidence="1 2">SM41</strain>
    </source>
</reference>
<dbReference type="EMBL" id="ANOH01000357">
    <property type="protein sequence ID" value="EMI53413.1"/>
    <property type="molecule type" value="Genomic_DNA"/>
</dbReference>